<keyword evidence="4" id="KW-0964">Secreted</keyword>
<feature type="domain" description="Bacterial phospholipase C C-terminal" evidence="9">
    <location>
        <begin position="528"/>
        <end position="614"/>
    </location>
</feature>
<reference evidence="11" key="1">
    <citation type="journal article" date="2019" name="Int. J. Syst. Evol. Microbiol.">
        <title>The Global Catalogue of Microorganisms (GCM) 10K type strain sequencing project: providing services to taxonomists for standard genome sequencing and annotation.</title>
        <authorList>
            <consortium name="The Broad Institute Genomics Platform"/>
            <consortium name="The Broad Institute Genome Sequencing Center for Infectious Disease"/>
            <person name="Wu L."/>
            <person name="Ma J."/>
        </authorList>
    </citation>
    <scope>NUCLEOTIDE SEQUENCE [LARGE SCALE GENOMIC DNA]</scope>
    <source>
        <strain evidence="11">JCM 18304</strain>
    </source>
</reference>
<evidence type="ECO:0000313" key="10">
    <source>
        <dbReference type="EMBL" id="GAA5186629.1"/>
    </source>
</evidence>
<evidence type="ECO:0000256" key="3">
    <source>
        <dbReference type="ARBA" id="ARBA00012018"/>
    </source>
</evidence>
<dbReference type="EMBL" id="BAABJQ010000008">
    <property type="protein sequence ID" value="GAA5186629.1"/>
    <property type="molecule type" value="Genomic_DNA"/>
</dbReference>
<dbReference type="InterPro" id="IPR017850">
    <property type="entry name" value="Alkaline_phosphatase_core_sf"/>
</dbReference>
<dbReference type="Gene3D" id="3.40.720.10">
    <property type="entry name" value="Alkaline Phosphatase, subunit A"/>
    <property type="match status" value="2"/>
</dbReference>
<name>A0ABP9RT41_9ACTN</name>
<comment type="similarity">
    <text evidence="2">Belongs to the bacterial phospholipase C family.</text>
</comment>
<sequence length="713" mass="76090">MAPSKDARRDRLASIARPGLSRRGFLTASAAVLGTGALGGWLANSAAAAANGLGTGSSPGTTPSGLTGTLADIKHVVVLVQENRSFDHYYGMVPGVRGFGDKQALTFQNGLSVFHQPDPSRSDGGYLLPFRLVSGKVNALGMNSLPHGWATDGVPMWNKGAWNAWTTYKTPQTMGYFTEDDIPWHWALVNNWTICDHNHCSFNGSTDPNRFYVWSGTIDPNGVAGGPELSNPPSGNPSWTSIYDLMQDAGVDWRAMAAAGDANDMGARSFARIHAAATSTDPAVRDQAVRAKLVDSPPLVLLPNATDPANIDIILADFIEACANNTLPEVAFINSGNGWDEHPASTDRGMAFTYRVIQAMASNPDVWNSTLLITTYDENDGLFDHVLPPMAELGTTDEFVKGNPLGPGGRVPLMLISPWTRHNGGAVCSEVFDHTSVTQFLEVWLQQARGKTIHNPNITDWRRTVCGDLLSGFDFANPDFSVPELPDATVLVAAVAADQKLPTAAPPPVGSQSMPVPAAEDPSSRRVRRPVPYAQNAVMSADGSTGAVTVTLSNDGDSGCSLLVYPDAYLPLRATPYTVVKGTPRTHVWDSRVTSGQYAMSIYGPDRFIRSFAGSVRHEGMSIGAAPTATSELVTGANRVLRIHLGNEGLNQVVFNLTPNDYAGTAQTVVVAGGATSTVDWPTDQDGYYDVIITDTSDSGFRHRYAGRVNATA</sequence>
<evidence type="ECO:0000256" key="2">
    <source>
        <dbReference type="ARBA" id="ARBA00009717"/>
    </source>
</evidence>
<dbReference type="PANTHER" id="PTHR31956">
    <property type="entry name" value="NON-SPECIFIC PHOSPHOLIPASE C4-RELATED"/>
    <property type="match status" value="1"/>
</dbReference>
<keyword evidence="5" id="KW-0378">Hydrolase</keyword>
<dbReference type="Pfam" id="PF04185">
    <property type="entry name" value="Phosphoesterase"/>
    <property type="match status" value="1"/>
</dbReference>
<keyword evidence="11" id="KW-1185">Reference proteome</keyword>
<dbReference type="InterPro" id="IPR007312">
    <property type="entry name" value="Phosphoesterase"/>
</dbReference>
<evidence type="ECO:0000256" key="8">
    <source>
        <dbReference type="SAM" id="MobiDB-lite"/>
    </source>
</evidence>
<comment type="subcellular location">
    <subcellularLocation>
        <location evidence="1">Secreted</location>
        <location evidence="1">Cell wall</location>
    </subcellularLocation>
</comment>
<evidence type="ECO:0000256" key="7">
    <source>
        <dbReference type="ARBA" id="ARBA00048421"/>
    </source>
</evidence>
<accession>A0ABP9RT41</accession>
<proteinExistence type="inferred from homology"/>
<dbReference type="PROSITE" id="PS51318">
    <property type="entry name" value="TAT"/>
    <property type="match status" value="1"/>
</dbReference>
<evidence type="ECO:0000256" key="1">
    <source>
        <dbReference type="ARBA" id="ARBA00004191"/>
    </source>
</evidence>
<dbReference type="Proteomes" id="UP001501570">
    <property type="component" value="Unassembled WGS sequence"/>
</dbReference>
<dbReference type="Pfam" id="PF05506">
    <property type="entry name" value="PLipase_C_C"/>
    <property type="match status" value="2"/>
</dbReference>
<evidence type="ECO:0000256" key="4">
    <source>
        <dbReference type="ARBA" id="ARBA00022512"/>
    </source>
</evidence>
<evidence type="ECO:0000259" key="9">
    <source>
        <dbReference type="Pfam" id="PF05506"/>
    </source>
</evidence>
<dbReference type="EC" id="3.1.4.3" evidence="3"/>
<keyword evidence="4" id="KW-0134">Cell wall</keyword>
<keyword evidence="6" id="KW-0843">Virulence</keyword>
<organism evidence="10 11">
    <name type="scientific">Rugosimonospora acidiphila</name>
    <dbReference type="NCBI Taxonomy" id="556531"/>
    <lineage>
        <taxon>Bacteria</taxon>
        <taxon>Bacillati</taxon>
        <taxon>Actinomycetota</taxon>
        <taxon>Actinomycetes</taxon>
        <taxon>Micromonosporales</taxon>
        <taxon>Micromonosporaceae</taxon>
        <taxon>Rugosimonospora</taxon>
    </lineage>
</organism>
<dbReference type="InterPro" id="IPR006311">
    <property type="entry name" value="TAT_signal"/>
</dbReference>
<dbReference type="PANTHER" id="PTHR31956:SF1">
    <property type="entry name" value="NON-SPECIFIC PHOSPHOLIPASE C1"/>
    <property type="match status" value="1"/>
</dbReference>
<protein>
    <recommendedName>
        <fullName evidence="3">phospholipase C</fullName>
        <ecNumber evidence="3">3.1.4.3</ecNumber>
    </recommendedName>
</protein>
<evidence type="ECO:0000313" key="11">
    <source>
        <dbReference type="Proteomes" id="UP001501570"/>
    </source>
</evidence>
<comment type="caution">
    <text evidence="10">The sequence shown here is derived from an EMBL/GenBank/DDBJ whole genome shotgun (WGS) entry which is preliminary data.</text>
</comment>
<gene>
    <name evidence="10" type="ORF">GCM10023322_33300</name>
</gene>
<evidence type="ECO:0000256" key="5">
    <source>
        <dbReference type="ARBA" id="ARBA00022801"/>
    </source>
</evidence>
<dbReference type="RefSeq" id="WP_345630542.1">
    <property type="nucleotide sequence ID" value="NZ_BAABJQ010000008.1"/>
</dbReference>
<evidence type="ECO:0000256" key="6">
    <source>
        <dbReference type="ARBA" id="ARBA00023026"/>
    </source>
</evidence>
<dbReference type="InterPro" id="IPR008475">
    <property type="entry name" value="PLipase_C_C"/>
</dbReference>
<feature type="domain" description="Bacterial phospholipase C C-terminal" evidence="9">
    <location>
        <begin position="639"/>
        <end position="708"/>
    </location>
</feature>
<comment type="catalytic activity">
    <reaction evidence="7">
        <text>a 1,2-diacyl-sn-glycero-3-phosphocholine + H2O = phosphocholine + a 1,2-diacyl-sn-glycerol + H(+)</text>
        <dbReference type="Rhea" id="RHEA:10604"/>
        <dbReference type="ChEBI" id="CHEBI:15377"/>
        <dbReference type="ChEBI" id="CHEBI:15378"/>
        <dbReference type="ChEBI" id="CHEBI:17815"/>
        <dbReference type="ChEBI" id="CHEBI:57643"/>
        <dbReference type="ChEBI" id="CHEBI:295975"/>
        <dbReference type="EC" id="3.1.4.3"/>
    </reaction>
    <physiologicalReaction direction="left-to-right" evidence="7">
        <dbReference type="Rhea" id="RHEA:10605"/>
    </physiologicalReaction>
</comment>
<feature type="region of interest" description="Disordered" evidence="8">
    <location>
        <begin position="503"/>
        <end position="526"/>
    </location>
</feature>